<sequence length="184" mass="20789">MMDGCAFDPVEDIAHVHATHPLDQFVAWLGEPDRVNSELRQMHGPGTAADYYDIDLYYDARGIKATAHANYACAYQRPSFEMYGDRGCFLKFEKDLQERDLKHFYLPLGHADFGVDSVDDYGYLRYVDDEGALREERVVSERGSYASFYEALYETVANGAPQLVAPEETLAQLRIIDAALRGMA</sequence>
<reference evidence="3" key="2">
    <citation type="submission" date="2021-09" db="EMBL/GenBank/DDBJ databases">
        <authorList>
            <person name="Gilroy R."/>
        </authorList>
    </citation>
    <scope>NUCLEOTIDE SEQUENCE</scope>
    <source>
        <strain evidence="3">ChiHjej13B12-9602</strain>
    </source>
</reference>
<dbReference type="SUPFAM" id="SSF55347">
    <property type="entry name" value="Glyceraldehyde-3-phosphate dehydrogenase-like, C-terminal domain"/>
    <property type="match status" value="1"/>
</dbReference>
<gene>
    <name evidence="3" type="ORF">K8V70_09665</name>
</gene>
<reference evidence="3" key="1">
    <citation type="journal article" date="2021" name="PeerJ">
        <title>Extensive microbial diversity within the chicken gut microbiome revealed by metagenomics and culture.</title>
        <authorList>
            <person name="Gilroy R."/>
            <person name="Ravi A."/>
            <person name="Getino M."/>
            <person name="Pursley I."/>
            <person name="Horton D.L."/>
            <person name="Alikhan N.F."/>
            <person name="Baker D."/>
            <person name="Gharbi K."/>
            <person name="Hall N."/>
            <person name="Watson M."/>
            <person name="Adriaenssens E.M."/>
            <person name="Foster-Nyarko E."/>
            <person name="Jarju S."/>
            <person name="Secka A."/>
            <person name="Antonio M."/>
            <person name="Oren A."/>
            <person name="Chaudhuri R.R."/>
            <person name="La Ragione R."/>
            <person name="Hildebrand F."/>
            <person name="Pallen M.J."/>
        </authorList>
    </citation>
    <scope>NUCLEOTIDE SEQUENCE</scope>
    <source>
        <strain evidence="3">ChiHjej13B12-9602</strain>
    </source>
</reference>
<dbReference type="RefSeq" id="WP_273191223.1">
    <property type="nucleotide sequence ID" value="NZ_DYUZ01000035.1"/>
</dbReference>
<dbReference type="AlphaFoldDB" id="A0A921LUT0"/>
<dbReference type="InterPro" id="IPR051317">
    <property type="entry name" value="Gfo/Idh/MocA_oxidoreduct"/>
</dbReference>
<comment type="caution">
    <text evidence="3">The sequence shown here is derived from an EMBL/GenBank/DDBJ whole genome shotgun (WGS) entry which is preliminary data.</text>
</comment>
<proteinExistence type="inferred from homology"/>
<evidence type="ECO:0000313" key="4">
    <source>
        <dbReference type="Proteomes" id="UP000753256"/>
    </source>
</evidence>
<dbReference type="PANTHER" id="PTHR43708">
    <property type="entry name" value="CONSERVED EXPRESSED OXIDOREDUCTASE (EUROFUNG)"/>
    <property type="match status" value="1"/>
</dbReference>
<dbReference type="PANTHER" id="PTHR43708:SF7">
    <property type="entry name" value="OXIDOREDUCTASE"/>
    <property type="match status" value="1"/>
</dbReference>
<name>A0A921LUT0_9ACTN</name>
<evidence type="ECO:0000313" key="3">
    <source>
        <dbReference type="EMBL" id="HJG38102.1"/>
    </source>
</evidence>
<accession>A0A921LUT0</accession>
<evidence type="ECO:0000256" key="1">
    <source>
        <dbReference type="ARBA" id="ARBA00010928"/>
    </source>
</evidence>
<dbReference type="EMBL" id="DYUZ01000035">
    <property type="protein sequence ID" value="HJG38102.1"/>
    <property type="molecule type" value="Genomic_DNA"/>
</dbReference>
<protein>
    <recommendedName>
        <fullName evidence="2">Gfo/Idh/MocA-like oxidoreductase C-terminal domain-containing protein</fullName>
    </recommendedName>
</protein>
<evidence type="ECO:0000259" key="2">
    <source>
        <dbReference type="Pfam" id="PF02894"/>
    </source>
</evidence>
<dbReference type="Proteomes" id="UP000753256">
    <property type="component" value="Unassembled WGS sequence"/>
</dbReference>
<comment type="similarity">
    <text evidence="1">Belongs to the Gfo/Idh/MocA family.</text>
</comment>
<dbReference type="Pfam" id="PF02894">
    <property type="entry name" value="GFO_IDH_MocA_C"/>
    <property type="match status" value="1"/>
</dbReference>
<organism evidence="3 4">
    <name type="scientific">Enorma phocaeensis</name>
    <dbReference type="NCBI Taxonomy" id="1871019"/>
    <lineage>
        <taxon>Bacteria</taxon>
        <taxon>Bacillati</taxon>
        <taxon>Actinomycetota</taxon>
        <taxon>Coriobacteriia</taxon>
        <taxon>Coriobacteriales</taxon>
        <taxon>Coriobacteriaceae</taxon>
        <taxon>Enorma</taxon>
    </lineage>
</organism>
<feature type="domain" description="Gfo/Idh/MocA-like oxidoreductase C-terminal" evidence="2">
    <location>
        <begin position="17"/>
        <end position="181"/>
    </location>
</feature>
<dbReference type="Gene3D" id="3.30.360.10">
    <property type="entry name" value="Dihydrodipicolinate Reductase, domain 2"/>
    <property type="match status" value="1"/>
</dbReference>
<dbReference type="InterPro" id="IPR004104">
    <property type="entry name" value="Gfo/Idh/MocA-like_OxRdtase_C"/>
</dbReference>